<dbReference type="AlphaFoldDB" id="A0A0E9SCK2"/>
<evidence type="ECO:0000313" key="1">
    <source>
        <dbReference type="EMBL" id="JAH38415.1"/>
    </source>
</evidence>
<protein>
    <submittedName>
        <fullName evidence="1">Uncharacterized protein</fullName>
    </submittedName>
</protein>
<organism evidence="1">
    <name type="scientific">Anguilla anguilla</name>
    <name type="common">European freshwater eel</name>
    <name type="synonym">Muraena anguilla</name>
    <dbReference type="NCBI Taxonomy" id="7936"/>
    <lineage>
        <taxon>Eukaryota</taxon>
        <taxon>Metazoa</taxon>
        <taxon>Chordata</taxon>
        <taxon>Craniata</taxon>
        <taxon>Vertebrata</taxon>
        <taxon>Euteleostomi</taxon>
        <taxon>Actinopterygii</taxon>
        <taxon>Neopterygii</taxon>
        <taxon>Teleostei</taxon>
        <taxon>Anguilliformes</taxon>
        <taxon>Anguillidae</taxon>
        <taxon>Anguilla</taxon>
    </lineage>
</organism>
<sequence length="32" mass="3359">MLPRCSCNALPDISTLQPCCANAVHLAGTVQM</sequence>
<reference evidence="1" key="1">
    <citation type="submission" date="2014-11" db="EMBL/GenBank/DDBJ databases">
        <authorList>
            <person name="Amaro Gonzalez C."/>
        </authorList>
    </citation>
    <scope>NUCLEOTIDE SEQUENCE</scope>
</reference>
<proteinExistence type="predicted"/>
<dbReference type="EMBL" id="GBXM01070162">
    <property type="protein sequence ID" value="JAH38415.1"/>
    <property type="molecule type" value="Transcribed_RNA"/>
</dbReference>
<reference evidence="1" key="2">
    <citation type="journal article" date="2015" name="Fish Shellfish Immunol.">
        <title>Early steps in the European eel (Anguilla anguilla)-Vibrio vulnificus interaction in the gills: Role of the RtxA13 toxin.</title>
        <authorList>
            <person name="Callol A."/>
            <person name="Pajuelo D."/>
            <person name="Ebbesson L."/>
            <person name="Teles M."/>
            <person name="MacKenzie S."/>
            <person name="Amaro C."/>
        </authorList>
    </citation>
    <scope>NUCLEOTIDE SEQUENCE</scope>
</reference>
<accession>A0A0E9SCK2</accession>
<name>A0A0E9SCK2_ANGAN</name>